<keyword evidence="5 9" id="KW-0040">ANK repeat</keyword>
<accession>A0A7K6W805</accession>
<evidence type="ECO:0000256" key="9">
    <source>
        <dbReference type="PROSITE-ProRule" id="PRU00023"/>
    </source>
</evidence>
<dbReference type="OrthoDB" id="194358at2759"/>
<keyword evidence="3" id="KW-0963">Cytoplasm</keyword>
<dbReference type="Pfam" id="PF13857">
    <property type="entry name" value="Ank_5"/>
    <property type="match status" value="1"/>
</dbReference>
<keyword evidence="13" id="KW-1185">Reference proteome</keyword>
<evidence type="ECO:0000256" key="1">
    <source>
        <dbReference type="ARBA" id="ARBA00004123"/>
    </source>
</evidence>
<dbReference type="InterPro" id="IPR002110">
    <property type="entry name" value="Ankyrin_rpt"/>
</dbReference>
<comment type="subcellular location">
    <subcellularLocation>
        <location evidence="2">Cytoplasm</location>
        <location evidence="2">Cytoskeleton</location>
    </subcellularLocation>
    <subcellularLocation>
        <location evidence="1">Nucleus</location>
    </subcellularLocation>
</comment>
<dbReference type="PROSITE" id="PS50088">
    <property type="entry name" value="ANK_REPEAT"/>
    <property type="match status" value="5"/>
</dbReference>
<dbReference type="GO" id="GO:0005856">
    <property type="term" value="C:cytoskeleton"/>
    <property type="evidence" value="ECO:0007669"/>
    <property type="project" value="UniProtKB-SubCell"/>
</dbReference>
<feature type="compositionally biased region" description="Basic and acidic residues" evidence="11">
    <location>
        <begin position="414"/>
        <end position="423"/>
    </location>
</feature>
<feature type="non-terminal residue" evidence="12">
    <location>
        <position position="946"/>
    </location>
</feature>
<evidence type="ECO:0000256" key="4">
    <source>
        <dbReference type="ARBA" id="ARBA00022737"/>
    </source>
</evidence>
<evidence type="ECO:0000256" key="11">
    <source>
        <dbReference type="SAM" id="MobiDB-lite"/>
    </source>
</evidence>
<feature type="region of interest" description="Disordered" evidence="11">
    <location>
        <begin position="414"/>
        <end position="449"/>
    </location>
</feature>
<evidence type="ECO:0000256" key="2">
    <source>
        <dbReference type="ARBA" id="ARBA00004245"/>
    </source>
</evidence>
<dbReference type="SMART" id="SM00248">
    <property type="entry name" value="ANK"/>
    <property type="match status" value="6"/>
</dbReference>
<dbReference type="PANTHER" id="PTHR24129:SF0">
    <property type="entry name" value="ANKYCORBIN"/>
    <property type="match status" value="1"/>
</dbReference>
<dbReference type="InterPro" id="IPR042420">
    <property type="entry name" value="RAI14/UACA"/>
</dbReference>
<dbReference type="Proteomes" id="UP000516988">
    <property type="component" value="Unassembled WGS sequence"/>
</dbReference>
<keyword evidence="4" id="KW-0677">Repeat</keyword>
<evidence type="ECO:0000256" key="5">
    <source>
        <dbReference type="ARBA" id="ARBA00023043"/>
    </source>
</evidence>
<evidence type="ECO:0000256" key="3">
    <source>
        <dbReference type="ARBA" id="ARBA00022490"/>
    </source>
</evidence>
<dbReference type="PROSITE" id="PS50297">
    <property type="entry name" value="ANK_REP_REGION"/>
    <property type="match status" value="5"/>
</dbReference>
<feature type="repeat" description="ANK" evidence="9">
    <location>
        <begin position="139"/>
        <end position="171"/>
    </location>
</feature>
<evidence type="ECO:0000256" key="6">
    <source>
        <dbReference type="ARBA" id="ARBA00023054"/>
    </source>
</evidence>
<proteinExistence type="predicted"/>
<feature type="compositionally biased region" description="Low complexity" evidence="11">
    <location>
        <begin position="266"/>
        <end position="277"/>
    </location>
</feature>
<dbReference type="InterPro" id="IPR036770">
    <property type="entry name" value="Ankyrin_rpt-contain_sf"/>
</dbReference>
<dbReference type="PRINTS" id="PR01415">
    <property type="entry name" value="ANKYRIN"/>
</dbReference>
<feature type="repeat" description="ANK" evidence="9">
    <location>
        <begin position="106"/>
        <end position="138"/>
    </location>
</feature>
<dbReference type="GO" id="GO:0005634">
    <property type="term" value="C:nucleus"/>
    <property type="evidence" value="ECO:0007669"/>
    <property type="project" value="UniProtKB-SubCell"/>
</dbReference>
<feature type="coiled-coil region" evidence="10">
    <location>
        <begin position="506"/>
        <end position="639"/>
    </location>
</feature>
<feature type="non-terminal residue" evidence="12">
    <location>
        <position position="1"/>
    </location>
</feature>
<evidence type="ECO:0000256" key="10">
    <source>
        <dbReference type="SAM" id="Coils"/>
    </source>
</evidence>
<sequence length="946" mass="106977">TNEWNKNDDRLLQAVENGDPEKVASLLGKKGASATKQDSEGKTAFHLAATKGHAECLRIMVTHGADVTAQDGAGHSALHLAAKNSHSDCIKRLLQSKCPTESTDNSGKTALHYAAACGCLQAVQLLCEHKCPINIKDLDGNIPLLLAVQNGHTEVCKYLLDHGADVNTRDKNGRTALMMACEAGSLNVVEAFLRKGADVSLVDVFGQSALHYSKVSENTGIQNLLSSKLSQDHDQGSKLSSERSGTPKKRKAPPPPISPIQLSDLSSPHSPTSTPMTGKGQAFFADQVCKEEFSSLHQDNKGRLSDSAKGADSLFDVSSEADQQDLLLLMQAKIASLTLHNKELQDKLQERTPKEVDSAVESYSTQTEFEQTADRQSELLAQELKSTLNATQIQEKLTSPSEVKMKYLQEDLKDVQRKSDHSEARRKHTEAQVQSRVPETDHLSSTDVSENVSDLNLNFQETQNRYEEAVKEVLNVQRQMKLGLVSSESEENSSDMSRLKVTPREVEMLKQELKRALEESESQKEKVRELQKKFEEREQNVASKLSVEECEEMKNSYCSVIDNINQEKALLIERYKEGQEEIKRLQDKLTNQTQLEFSAEAGEMKDAMHRMIDELNRQLSELSQLYKEAQTELEDYRKRKTLDDIALDYIPRDEHEKLIQVTNSLKYKAENELSEMKSKYTKVLDEAEELKQLLDTQKQNSLPITEHHQVMHALRSTVKEMEEEINELKGLLTNKESELRNLQKELLEEKAAINEAMVPKATYEKLQSSLEGEVSVLSSKLKDVIQEKESVSLDATQLRNEILHLKEEKEDMHTLLEAKEREVTGLHQKYHQAQEDLLEMKRYSESSSKIEEDKDKKINEMSKEVTKLKEALNSLSQLSYTTSAPKRQSQQLEALQQQVKQLQNQLTETKKQHQEIVSVYRMHLLYAVQGQMDEDVQKVLKQILSM</sequence>
<dbReference type="AlphaFoldDB" id="A0A7K6W805"/>
<evidence type="ECO:0000256" key="7">
    <source>
        <dbReference type="ARBA" id="ARBA00023212"/>
    </source>
</evidence>
<name>A0A7K6W805_STECA</name>
<evidence type="ECO:0000256" key="8">
    <source>
        <dbReference type="ARBA" id="ARBA00023242"/>
    </source>
</evidence>
<dbReference type="Gene3D" id="1.25.40.20">
    <property type="entry name" value="Ankyrin repeat-containing domain"/>
    <property type="match status" value="2"/>
</dbReference>
<organism evidence="12 13">
    <name type="scientific">Steatornis caripensis</name>
    <name type="common">Oilbird</name>
    <dbReference type="NCBI Taxonomy" id="48435"/>
    <lineage>
        <taxon>Eukaryota</taxon>
        <taxon>Metazoa</taxon>
        <taxon>Chordata</taxon>
        <taxon>Craniata</taxon>
        <taxon>Vertebrata</taxon>
        <taxon>Euteleostomi</taxon>
        <taxon>Archelosauria</taxon>
        <taxon>Archosauria</taxon>
        <taxon>Dinosauria</taxon>
        <taxon>Saurischia</taxon>
        <taxon>Theropoda</taxon>
        <taxon>Coelurosauria</taxon>
        <taxon>Aves</taxon>
        <taxon>Neognathae</taxon>
        <taxon>Neoaves</taxon>
        <taxon>Strisores</taxon>
        <taxon>Caprimulgiformes</taxon>
        <taxon>Steatornithidae</taxon>
        <taxon>Steatornis</taxon>
    </lineage>
</organism>
<dbReference type="GO" id="GO:0005829">
    <property type="term" value="C:cytosol"/>
    <property type="evidence" value="ECO:0007669"/>
    <property type="project" value="UniProtKB-ARBA"/>
</dbReference>
<dbReference type="PANTHER" id="PTHR24129">
    <property type="entry name" value="ANKYCORBIN"/>
    <property type="match status" value="1"/>
</dbReference>
<dbReference type="EMBL" id="VZSC01006675">
    <property type="protein sequence ID" value="NWX43492.1"/>
    <property type="molecule type" value="Genomic_DNA"/>
</dbReference>
<feature type="repeat" description="ANK" evidence="9">
    <location>
        <begin position="172"/>
        <end position="204"/>
    </location>
</feature>
<keyword evidence="8" id="KW-0539">Nucleus</keyword>
<evidence type="ECO:0000313" key="13">
    <source>
        <dbReference type="Proteomes" id="UP000516988"/>
    </source>
</evidence>
<feature type="region of interest" description="Disordered" evidence="11">
    <location>
        <begin position="227"/>
        <end position="279"/>
    </location>
</feature>
<dbReference type="SUPFAM" id="SSF48403">
    <property type="entry name" value="Ankyrin repeat"/>
    <property type="match status" value="1"/>
</dbReference>
<dbReference type="GO" id="GO:0003779">
    <property type="term" value="F:actin binding"/>
    <property type="evidence" value="ECO:0007669"/>
    <property type="project" value="InterPro"/>
</dbReference>
<dbReference type="Pfam" id="PF12796">
    <property type="entry name" value="Ank_2"/>
    <property type="match status" value="1"/>
</dbReference>
<feature type="repeat" description="ANK" evidence="9">
    <location>
        <begin position="73"/>
        <end position="105"/>
    </location>
</feature>
<evidence type="ECO:0000313" key="12">
    <source>
        <dbReference type="EMBL" id="NWX43492.1"/>
    </source>
</evidence>
<gene>
    <name evidence="12" type="primary">Rai14</name>
    <name evidence="12" type="ORF">STECAR_R02891</name>
</gene>
<feature type="coiled-coil region" evidence="10">
    <location>
        <begin position="781"/>
        <end position="919"/>
    </location>
</feature>
<protein>
    <submittedName>
        <fullName evidence="12">RAI14 protein</fullName>
    </submittedName>
</protein>
<feature type="repeat" description="ANK" evidence="9">
    <location>
        <begin position="40"/>
        <end position="72"/>
    </location>
</feature>
<dbReference type="Pfam" id="PF00023">
    <property type="entry name" value="Ank"/>
    <property type="match status" value="1"/>
</dbReference>
<reference evidence="12 13" key="1">
    <citation type="submission" date="2019-09" db="EMBL/GenBank/DDBJ databases">
        <title>Bird 10,000 Genomes (B10K) Project - Family phase.</title>
        <authorList>
            <person name="Zhang G."/>
        </authorList>
    </citation>
    <scope>NUCLEOTIDE SEQUENCE [LARGE SCALE GENOMIC DNA]</scope>
    <source>
        <strain evidence="12">OUT-0004</strain>
    </source>
</reference>
<keyword evidence="7" id="KW-0206">Cytoskeleton</keyword>
<feature type="coiled-coil region" evidence="10">
    <location>
        <begin position="670"/>
        <end position="752"/>
    </location>
</feature>
<comment type="caution">
    <text evidence="12">The sequence shown here is derived from an EMBL/GenBank/DDBJ whole genome shotgun (WGS) entry which is preliminary data.</text>
</comment>
<keyword evidence="6 10" id="KW-0175">Coiled coil</keyword>
<dbReference type="FunFam" id="1.25.40.20:FF:000083">
    <property type="entry name" value="Uveal autoantigen with coiled-coil domains and ankyrin repeats"/>
    <property type="match status" value="1"/>
</dbReference>